<evidence type="ECO:0000256" key="21">
    <source>
        <dbReference type="ARBA" id="ARBA00047995"/>
    </source>
</evidence>
<dbReference type="GO" id="GO:0016887">
    <property type="term" value="F:ATP hydrolysis activity"/>
    <property type="evidence" value="ECO:0007669"/>
    <property type="project" value="RHEA"/>
</dbReference>
<feature type="domain" description="DNA2/NAM7 helicase helicase" evidence="25">
    <location>
        <begin position="691"/>
        <end position="740"/>
    </location>
</feature>
<keyword evidence="10 22" id="KW-0227">DNA damage</keyword>
<keyword evidence="7 22" id="KW-0479">Metal-binding</keyword>
<sequence length="1014" mass="113344">MDLELAQEQEHHETMLPKSCLESSSDGCSVSFKRCSTNSDISSSHLPGHNISVLSDALTDMEMKYFELSGDALSLPPVSMQEPGSPDANPYKIVTHLTSSKSKKYGTQNYDLHLELAKAGDEEVKYKCILQEFWSDTHVQPGDIVNILVTEAVKNQILNRDDIMSTAEMIVQSPKFLHEMYGQGVRESQVLCEVQSYIEPLQTWQKQHVDVTDNSQRPVSEVSVVKIHDIEETIWSPRYGIKGKIDMTVEVKLGKKPGQVIRKVLPLELKTGKASYSVEHKGQVTLYSLMTSDRRDDPEEGLLLYLKQPDMKVIPVKAENKQGSLLQLRNEMAHYLSRQTIKTVEDDGHANYRIGHLPNPIDNLRSCSKCPQLLTCTIFQRSAEELQLAENHAMRKLLPDTLAHCLPPICNTSHTGFYVWNLNRQEHQGDCLQQMVISSTILGVPESQSFTEGKGCCVRFQRRPGFSGCAINTVGINKNDSVVISSEDGRLIALSTGFIKDVSEDAVDIVVDRDSFHDNKEFRTEVFRIDRCDTYSSANYLMSNLARLMESNPHSEKLRSLVIDRKKPEFSLTLSKAAVGRVKNIFRPLNKPQKTAILKVLMCKDYALIKGYPGTGKTSTIVSLVKILKELGHSVLLTSYTHSAVDNILLKLKEDNVPFLRLGRSSRVHPHLQNFVAENLTLNIKSVSELKEFYSSYAIVATSCLGINHPVFQQRKFDICIVDEASQILQPACLGPLFHAESLYWSLGMEESLFSRLDGSGATYELCLQYRMNSTIVQLANDLVYNGALQCGSPAVGCATVQHVPVPLVRLRTTFHLTNTPEWMKVVLDSSLAKAVVFLDTRQISAPEISDGQGFWNKVEASIIVNICHLFLQAGVRAKDVGVIAPYRAQVQHLRRLASQQQPLKGLEINTVDQYQGRDKAIILVSFVRSCAGGGSVGKSGLLQDVRRLNVALTRAKHKLVLVGNTQTLSQYQPLRTLLNSLQERQQVSFVRWYSCLFLVSLTDRLTCGSETCG</sequence>
<dbReference type="Proteomes" id="UP000245119">
    <property type="component" value="Linkage Group LG4"/>
</dbReference>
<dbReference type="OrthoDB" id="306218at2759"/>
<keyword evidence="5 22" id="KW-0235">DNA replication</keyword>
<dbReference type="GO" id="GO:0006281">
    <property type="term" value="P:DNA repair"/>
    <property type="evidence" value="ECO:0007669"/>
    <property type="project" value="UniProtKB-KW"/>
</dbReference>
<reference evidence="28 29" key="1">
    <citation type="submission" date="2018-04" db="EMBL/GenBank/DDBJ databases">
        <title>The genome of golden apple snail Pomacea canaliculata provides insight into stress tolerance and invasive adaptation.</title>
        <authorList>
            <person name="Liu C."/>
            <person name="Liu B."/>
            <person name="Ren Y."/>
            <person name="Zhang Y."/>
            <person name="Wang H."/>
            <person name="Li S."/>
            <person name="Jiang F."/>
            <person name="Yin L."/>
            <person name="Zhang G."/>
            <person name="Qian W."/>
            <person name="Fan W."/>
        </authorList>
    </citation>
    <scope>NUCLEOTIDE SEQUENCE [LARGE SCALE GENOMIC DNA]</scope>
    <source>
        <strain evidence="28">SZHN2017</strain>
        <tissue evidence="28">Muscle</tissue>
    </source>
</reference>
<gene>
    <name evidence="28" type="ORF">C0Q70_06818</name>
</gene>
<evidence type="ECO:0000256" key="23">
    <source>
        <dbReference type="SAM" id="MobiDB-lite"/>
    </source>
</evidence>
<dbReference type="GO" id="GO:0046872">
    <property type="term" value="F:metal ion binding"/>
    <property type="evidence" value="ECO:0007669"/>
    <property type="project" value="UniProtKB-UniRule"/>
</dbReference>
<evidence type="ECO:0000256" key="17">
    <source>
        <dbReference type="ARBA" id="ARBA00023128"/>
    </source>
</evidence>
<dbReference type="GO" id="GO:0017116">
    <property type="term" value="F:single-stranded DNA helicase activity"/>
    <property type="evidence" value="ECO:0007669"/>
    <property type="project" value="UniProtKB-UniRule"/>
</dbReference>
<evidence type="ECO:0000256" key="10">
    <source>
        <dbReference type="ARBA" id="ARBA00022763"/>
    </source>
</evidence>
<keyword evidence="11 22" id="KW-0378">Hydrolase</keyword>
<dbReference type="STRING" id="400727.A0A2T7PDA5"/>
<dbReference type="GO" id="GO:0005739">
    <property type="term" value="C:mitochondrion"/>
    <property type="evidence" value="ECO:0007669"/>
    <property type="project" value="UniProtKB-SubCell"/>
</dbReference>
<evidence type="ECO:0000259" key="26">
    <source>
        <dbReference type="Pfam" id="PF13087"/>
    </source>
</evidence>
<evidence type="ECO:0000256" key="11">
    <source>
        <dbReference type="ARBA" id="ARBA00022801"/>
    </source>
</evidence>
<dbReference type="CDD" id="cd18041">
    <property type="entry name" value="DEXXQc_DNA2"/>
    <property type="match status" value="1"/>
</dbReference>
<evidence type="ECO:0000259" key="25">
    <source>
        <dbReference type="Pfam" id="PF13086"/>
    </source>
</evidence>
<dbReference type="GO" id="GO:0003677">
    <property type="term" value="F:DNA binding"/>
    <property type="evidence" value="ECO:0007669"/>
    <property type="project" value="UniProtKB-UniRule"/>
</dbReference>
<keyword evidence="20 22" id="KW-0511">Multifunctional enzyme</keyword>
<evidence type="ECO:0000256" key="7">
    <source>
        <dbReference type="ARBA" id="ARBA00022723"/>
    </source>
</evidence>
<dbReference type="FunFam" id="3.40.50.300:FF:000915">
    <property type="entry name" value="DNA replication ATP-dependent helicase/nuclease DNA2"/>
    <property type="match status" value="1"/>
</dbReference>
<evidence type="ECO:0000259" key="27">
    <source>
        <dbReference type="Pfam" id="PF21123"/>
    </source>
</evidence>
<dbReference type="InterPro" id="IPR027417">
    <property type="entry name" value="P-loop_NTPase"/>
</dbReference>
<keyword evidence="12 22" id="KW-0347">Helicase</keyword>
<keyword evidence="18 22" id="KW-0234">DNA repair</keyword>
<evidence type="ECO:0000256" key="13">
    <source>
        <dbReference type="ARBA" id="ARBA00022840"/>
    </source>
</evidence>
<dbReference type="Gene3D" id="3.40.50.300">
    <property type="entry name" value="P-loop containing nucleotide triphosphate hydrolases"/>
    <property type="match status" value="2"/>
</dbReference>
<dbReference type="PANTHER" id="PTHR10887">
    <property type="entry name" value="DNA2/NAM7 HELICASE FAMILY"/>
    <property type="match status" value="1"/>
</dbReference>
<dbReference type="Pfam" id="PF08696">
    <property type="entry name" value="Dna2"/>
    <property type="match status" value="1"/>
</dbReference>
<name>A0A2T7PDA5_POMCA</name>
<evidence type="ECO:0000256" key="9">
    <source>
        <dbReference type="ARBA" id="ARBA00022759"/>
    </source>
</evidence>
<organism evidence="28 29">
    <name type="scientific">Pomacea canaliculata</name>
    <name type="common">Golden apple snail</name>
    <dbReference type="NCBI Taxonomy" id="400727"/>
    <lineage>
        <taxon>Eukaryota</taxon>
        <taxon>Metazoa</taxon>
        <taxon>Spiralia</taxon>
        <taxon>Lophotrochozoa</taxon>
        <taxon>Mollusca</taxon>
        <taxon>Gastropoda</taxon>
        <taxon>Caenogastropoda</taxon>
        <taxon>Architaenioglossa</taxon>
        <taxon>Ampullarioidea</taxon>
        <taxon>Ampullariidae</taxon>
        <taxon>Pomacea</taxon>
    </lineage>
</organism>
<keyword evidence="14 22" id="KW-0408">Iron</keyword>
<keyword evidence="9" id="KW-0255">Endonuclease</keyword>
<dbReference type="InterPro" id="IPR045055">
    <property type="entry name" value="DNA2/NAM7-like"/>
</dbReference>
<evidence type="ECO:0000259" key="24">
    <source>
        <dbReference type="Pfam" id="PF08696"/>
    </source>
</evidence>
<evidence type="ECO:0000256" key="12">
    <source>
        <dbReference type="ARBA" id="ARBA00022806"/>
    </source>
</evidence>
<dbReference type="InterPro" id="IPR041679">
    <property type="entry name" value="DNA2/NAM7-like_C"/>
</dbReference>
<dbReference type="GO" id="GO:0051539">
    <property type="term" value="F:4 iron, 4 sulfur cluster binding"/>
    <property type="evidence" value="ECO:0007669"/>
    <property type="project" value="UniProtKB-UniRule"/>
</dbReference>
<feature type="domain" description="DNA2 rift barrel" evidence="27">
    <location>
        <begin position="424"/>
        <end position="531"/>
    </location>
</feature>
<dbReference type="Pfam" id="PF13086">
    <property type="entry name" value="AAA_11"/>
    <property type="match status" value="2"/>
</dbReference>
<evidence type="ECO:0000256" key="4">
    <source>
        <dbReference type="ARBA" id="ARBA00022485"/>
    </source>
</evidence>
<dbReference type="EC" id="3.6.4.12" evidence="22"/>
<dbReference type="InterPro" id="IPR048459">
    <property type="entry name" value="DNA2_Rift"/>
</dbReference>
<keyword evidence="6 22" id="KW-0540">Nuclease</keyword>
<evidence type="ECO:0000256" key="2">
    <source>
        <dbReference type="ARBA" id="ARBA00004173"/>
    </source>
</evidence>
<proteinExistence type="inferred from homology"/>
<protein>
    <recommendedName>
        <fullName evidence="22">DNA replication ATP-dependent helicase/nuclease</fullName>
        <ecNumber evidence="22">3.1.-.-</ecNumber>
        <ecNumber evidence="22">3.6.4.12</ecNumber>
    </recommendedName>
</protein>
<feature type="region of interest" description="Disordered" evidence="23">
    <location>
        <begin position="1"/>
        <end position="20"/>
    </location>
</feature>
<comment type="cofactor">
    <cofactor evidence="1">
        <name>[4Fe-4S] cluster</name>
        <dbReference type="ChEBI" id="CHEBI:49883"/>
    </cofactor>
</comment>
<dbReference type="EMBL" id="PZQS01000004">
    <property type="protein sequence ID" value="PVD31406.1"/>
    <property type="molecule type" value="Genomic_DNA"/>
</dbReference>
<dbReference type="GO" id="GO:0005524">
    <property type="term" value="F:ATP binding"/>
    <property type="evidence" value="ECO:0007669"/>
    <property type="project" value="UniProtKB-UniRule"/>
</dbReference>
<evidence type="ECO:0000256" key="14">
    <source>
        <dbReference type="ARBA" id="ARBA00023004"/>
    </source>
</evidence>
<dbReference type="GO" id="GO:0017108">
    <property type="term" value="F:5'-flap endonuclease activity"/>
    <property type="evidence" value="ECO:0007669"/>
    <property type="project" value="UniProtKB-UniRule"/>
</dbReference>
<comment type="catalytic activity">
    <reaction evidence="21 22">
        <text>ATP + H2O = ADP + phosphate + H(+)</text>
        <dbReference type="Rhea" id="RHEA:13065"/>
        <dbReference type="ChEBI" id="CHEBI:15377"/>
        <dbReference type="ChEBI" id="CHEBI:15378"/>
        <dbReference type="ChEBI" id="CHEBI:30616"/>
        <dbReference type="ChEBI" id="CHEBI:43474"/>
        <dbReference type="ChEBI" id="CHEBI:456216"/>
        <dbReference type="EC" id="3.6.4.12"/>
    </reaction>
</comment>
<evidence type="ECO:0000256" key="8">
    <source>
        <dbReference type="ARBA" id="ARBA00022741"/>
    </source>
</evidence>
<evidence type="ECO:0000256" key="3">
    <source>
        <dbReference type="ARBA" id="ARBA00007913"/>
    </source>
</evidence>
<dbReference type="GO" id="GO:0005694">
    <property type="term" value="C:chromosome"/>
    <property type="evidence" value="ECO:0007669"/>
    <property type="project" value="UniProtKB-SubCell"/>
</dbReference>
<dbReference type="Gene3D" id="3.90.320.10">
    <property type="match status" value="1"/>
</dbReference>
<evidence type="ECO:0000256" key="5">
    <source>
        <dbReference type="ARBA" id="ARBA00022705"/>
    </source>
</evidence>
<evidence type="ECO:0000313" key="29">
    <source>
        <dbReference type="Proteomes" id="UP000245119"/>
    </source>
</evidence>
<keyword evidence="13 22" id="KW-0067">ATP-binding</keyword>
<dbReference type="InterPro" id="IPR041677">
    <property type="entry name" value="DNA2/NAM7_AAA_11"/>
</dbReference>
<feature type="domain" description="DNA2/NAM7 helicase-like C-terminal" evidence="26">
    <location>
        <begin position="749"/>
        <end position="966"/>
    </location>
</feature>
<evidence type="ECO:0000256" key="19">
    <source>
        <dbReference type="ARBA" id="ARBA00023242"/>
    </source>
</evidence>
<comment type="function">
    <text evidence="22">Key enzyme involved in DNA replication and DNA repair. Involved in Okazaki fragments processing by cleaving long flaps that escape FEN1: flaps that are longer than 27 nucleotides are coated by replication protein A complex (RPA), leading to recruit DNA2 which cleaves the flap until it is too short to bind RPA and becomes a substrate for FEN1. Also involved in 5'-end resection of DNA during double-strand break (DSB) repair by mediating the cleavage of 5'-ssDNA.</text>
</comment>
<dbReference type="GO" id="GO:0071932">
    <property type="term" value="P:replication fork reversal"/>
    <property type="evidence" value="ECO:0007669"/>
    <property type="project" value="TreeGrafter"/>
</dbReference>
<feature type="domain" description="DNA replication factor Dna2 N-terminal" evidence="24">
    <location>
        <begin position="150"/>
        <end position="251"/>
    </location>
</feature>
<comment type="caution">
    <text evidence="28">The sequence shown here is derived from an EMBL/GenBank/DDBJ whole genome shotgun (WGS) entry which is preliminary data.</text>
</comment>
<dbReference type="SUPFAM" id="SSF52540">
    <property type="entry name" value="P-loop containing nucleoside triphosphate hydrolases"/>
    <property type="match status" value="1"/>
</dbReference>
<keyword evidence="19 22" id="KW-0539">Nucleus</keyword>
<dbReference type="CDD" id="cd18808">
    <property type="entry name" value="SF1_C_Upf1"/>
    <property type="match status" value="1"/>
</dbReference>
<keyword evidence="22" id="KW-0158">Chromosome</keyword>
<dbReference type="InterPro" id="IPR026851">
    <property type="entry name" value="Dna2/JHS1_DEXXQ-box"/>
</dbReference>
<accession>A0A2T7PDA5</accession>
<dbReference type="InterPro" id="IPR014808">
    <property type="entry name" value="DNA_replication_fac_Dna2_N"/>
</dbReference>
<evidence type="ECO:0000313" key="28">
    <source>
        <dbReference type="EMBL" id="PVD31406.1"/>
    </source>
</evidence>
<evidence type="ECO:0000256" key="1">
    <source>
        <dbReference type="ARBA" id="ARBA00001966"/>
    </source>
</evidence>
<evidence type="ECO:0000256" key="6">
    <source>
        <dbReference type="ARBA" id="ARBA00022722"/>
    </source>
</evidence>
<evidence type="ECO:0000256" key="20">
    <source>
        <dbReference type="ARBA" id="ARBA00023268"/>
    </source>
</evidence>
<keyword evidence="15 22" id="KW-0411">Iron-sulfur</keyword>
<dbReference type="EC" id="3.1.-.-" evidence="22"/>
<evidence type="ECO:0000256" key="15">
    <source>
        <dbReference type="ARBA" id="ARBA00023014"/>
    </source>
</evidence>
<dbReference type="InterPro" id="IPR011604">
    <property type="entry name" value="PDDEXK-like_dom_sf"/>
</dbReference>
<dbReference type="InterPro" id="IPR047187">
    <property type="entry name" value="SF1_C_Upf1"/>
</dbReference>
<keyword evidence="17" id="KW-0496">Mitochondrion</keyword>
<dbReference type="GO" id="GO:0033567">
    <property type="term" value="P:DNA replication, Okazaki fragment processing"/>
    <property type="evidence" value="ECO:0007669"/>
    <property type="project" value="UniProtKB-UniRule"/>
</dbReference>
<dbReference type="Pfam" id="PF13087">
    <property type="entry name" value="AAA_12"/>
    <property type="match status" value="1"/>
</dbReference>
<evidence type="ECO:0000256" key="16">
    <source>
        <dbReference type="ARBA" id="ARBA00023125"/>
    </source>
</evidence>
<evidence type="ECO:0000256" key="22">
    <source>
        <dbReference type="RuleBase" id="RU367041"/>
    </source>
</evidence>
<evidence type="ECO:0000256" key="18">
    <source>
        <dbReference type="ARBA" id="ARBA00023204"/>
    </source>
</evidence>
<dbReference type="PANTHER" id="PTHR10887:SF433">
    <property type="entry name" value="DNA REPLICATION ATP-DEPENDENT HELICASE_NUCLEASE DNA2"/>
    <property type="match status" value="1"/>
</dbReference>
<keyword evidence="4 22" id="KW-0004">4Fe-4S</keyword>
<comment type="similarity">
    <text evidence="3 22">Belongs to the DNA2/NAM7 helicase family.</text>
</comment>
<keyword evidence="16 22" id="KW-0238">DNA-binding</keyword>
<keyword evidence="8 22" id="KW-0547">Nucleotide-binding</keyword>
<dbReference type="CDD" id="cd22318">
    <property type="entry name" value="DNA2_N-like"/>
    <property type="match status" value="1"/>
</dbReference>
<comment type="subcellular location">
    <subcellularLocation>
        <location evidence="2">Mitochondrion</location>
    </subcellularLocation>
    <subcellularLocation>
        <location evidence="22">Nucleus</location>
    </subcellularLocation>
    <subcellularLocation>
        <location evidence="22">Chromosome</location>
    </subcellularLocation>
</comment>
<dbReference type="AlphaFoldDB" id="A0A2T7PDA5"/>
<keyword evidence="29" id="KW-1185">Reference proteome</keyword>
<feature type="domain" description="DNA2/NAM7 helicase helicase" evidence="25">
    <location>
        <begin position="589"/>
        <end position="680"/>
    </location>
</feature>
<dbReference type="GO" id="GO:0005634">
    <property type="term" value="C:nucleus"/>
    <property type="evidence" value="ECO:0007669"/>
    <property type="project" value="UniProtKB-SubCell"/>
</dbReference>
<dbReference type="Pfam" id="PF21123">
    <property type="entry name" value="Dna2_Rift"/>
    <property type="match status" value="1"/>
</dbReference>